<dbReference type="PANTHER" id="PTHR47959:SF16">
    <property type="entry name" value="CRISPR-ASSOCIATED NUCLEASE_HELICASE CAS3-RELATED"/>
    <property type="match status" value="1"/>
</dbReference>
<keyword evidence="3" id="KW-0347">Helicase</keyword>
<evidence type="ECO:0000259" key="6">
    <source>
        <dbReference type="PROSITE" id="PS51192"/>
    </source>
</evidence>
<dbReference type="PROSITE" id="PS51194">
    <property type="entry name" value="HELICASE_CTER"/>
    <property type="match status" value="1"/>
</dbReference>
<dbReference type="KEGG" id="mfe:Mefer_1433"/>
<dbReference type="PROSITE" id="PS51192">
    <property type="entry name" value="HELICASE_ATP_BIND_1"/>
    <property type="match status" value="1"/>
</dbReference>
<dbReference type="GO" id="GO:0051607">
    <property type="term" value="P:defense response to virus"/>
    <property type="evidence" value="ECO:0007669"/>
    <property type="project" value="UniProtKB-KW"/>
</dbReference>
<dbReference type="Pfam" id="PF22590">
    <property type="entry name" value="Cas3-like_C_2"/>
    <property type="match status" value="1"/>
</dbReference>
<feature type="domain" description="Helicase C-terminal" evidence="7">
    <location>
        <begin position="257"/>
        <end position="411"/>
    </location>
</feature>
<dbReference type="GO" id="GO:0016787">
    <property type="term" value="F:hydrolase activity"/>
    <property type="evidence" value="ECO:0007669"/>
    <property type="project" value="UniProtKB-KW"/>
</dbReference>
<name>C7P9K5_METFA</name>
<dbReference type="InterPro" id="IPR027417">
    <property type="entry name" value="P-loop_NTPase"/>
</dbReference>
<dbReference type="AlphaFoldDB" id="C7P9K5"/>
<keyword evidence="9" id="KW-1185">Reference proteome</keyword>
<dbReference type="eggNOG" id="arCOG01444">
    <property type="taxonomic scope" value="Archaea"/>
</dbReference>
<dbReference type="SMART" id="SM00490">
    <property type="entry name" value="HELICc"/>
    <property type="match status" value="1"/>
</dbReference>
<dbReference type="SUPFAM" id="SSF52540">
    <property type="entry name" value="P-loop containing nucleoside triphosphate hydrolases"/>
    <property type="match status" value="1"/>
</dbReference>
<dbReference type="HOGENOM" id="CLU_031100_1_0_2"/>
<dbReference type="GO" id="GO:0005829">
    <property type="term" value="C:cytosol"/>
    <property type="evidence" value="ECO:0007669"/>
    <property type="project" value="TreeGrafter"/>
</dbReference>
<dbReference type="GO" id="GO:0140097">
    <property type="term" value="F:catalytic activity, acting on DNA"/>
    <property type="evidence" value="ECO:0007669"/>
    <property type="project" value="UniProtKB-ARBA"/>
</dbReference>
<evidence type="ECO:0000256" key="3">
    <source>
        <dbReference type="ARBA" id="ARBA00022806"/>
    </source>
</evidence>
<evidence type="ECO:0000256" key="4">
    <source>
        <dbReference type="ARBA" id="ARBA00022840"/>
    </source>
</evidence>
<evidence type="ECO:0000313" key="9">
    <source>
        <dbReference type="Proteomes" id="UP000001495"/>
    </source>
</evidence>
<dbReference type="RefSeq" id="WP_015791970.1">
    <property type="nucleotide sequence ID" value="NC_013156.1"/>
</dbReference>
<dbReference type="InterPro" id="IPR006474">
    <property type="entry name" value="Helicase_Cas3_CRISPR-ass_core"/>
</dbReference>
<dbReference type="InterPro" id="IPR054712">
    <property type="entry name" value="Cas3-like_dom"/>
</dbReference>
<proteinExistence type="predicted"/>
<gene>
    <name evidence="8" type="ordered locus">Mefer_1433</name>
</gene>
<dbReference type="NCBIfam" id="TIGR01587">
    <property type="entry name" value="cas3_core"/>
    <property type="match status" value="1"/>
</dbReference>
<evidence type="ECO:0000256" key="1">
    <source>
        <dbReference type="ARBA" id="ARBA00022741"/>
    </source>
</evidence>
<organism evidence="8 9">
    <name type="scientific">Methanocaldococcus fervens (strain DSM 4213 / JCM 15782 / AG86)</name>
    <name type="common">Methanococcus fervens</name>
    <dbReference type="NCBI Taxonomy" id="573064"/>
    <lineage>
        <taxon>Archaea</taxon>
        <taxon>Methanobacteriati</taxon>
        <taxon>Methanobacteriota</taxon>
        <taxon>Methanomada group</taxon>
        <taxon>Methanococci</taxon>
        <taxon>Methanococcales</taxon>
        <taxon>Methanocaldococcaceae</taxon>
        <taxon>Methanocaldococcus</taxon>
    </lineage>
</organism>
<dbReference type="OrthoDB" id="43851at2157"/>
<dbReference type="InterPro" id="IPR014001">
    <property type="entry name" value="Helicase_ATP-bd"/>
</dbReference>
<evidence type="ECO:0000259" key="7">
    <source>
        <dbReference type="PROSITE" id="PS51194"/>
    </source>
</evidence>
<keyword evidence="5" id="KW-0051">Antiviral defense</keyword>
<reference evidence="8" key="1">
    <citation type="submission" date="2009-08" db="EMBL/GenBank/DDBJ databases">
        <title>Complete sequence of chromosome of Methanocaldococcus fervens AG86.</title>
        <authorList>
            <consortium name="US DOE Joint Genome Institute"/>
            <person name="Lucas S."/>
            <person name="Copeland A."/>
            <person name="Lapidus A."/>
            <person name="Glavina del Rio T."/>
            <person name="Tice H."/>
            <person name="Bruce D."/>
            <person name="Goodwin L."/>
            <person name="Pitluck S."/>
            <person name="Chertkov O."/>
            <person name="Detter J.C."/>
            <person name="Han C."/>
            <person name="Tapia R."/>
            <person name="Larimer F."/>
            <person name="Land M."/>
            <person name="Hauser L."/>
            <person name="Kyrpides N."/>
            <person name="Ovchinnikova G."/>
            <person name="Lupa-Sieprawska M."/>
            <person name="Whitman W.B."/>
        </authorList>
    </citation>
    <scope>NUCLEOTIDE SEQUENCE [LARGE SCALE GENOMIC DNA]</scope>
    <source>
        <strain evidence="8">AG86</strain>
    </source>
</reference>
<dbReference type="EMBL" id="CP001696">
    <property type="protein sequence ID" value="ACV25237.1"/>
    <property type="molecule type" value="Genomic_DNA"/>
</dbReference>
<evidence type="ECO:0000256" key="5">
    <source>
        <dbReference type="ARBA" id="ARBA00023118"/>
    </source>
</evidence>
<dbReference type="STRING" id="573064.Mefer_1433"/>
<dbReference type="Pfam" id="PF00270">
    <property type="entry name" value="DEAD"/>
    <property type="match status" value="1"/>
</dbReference>
<dbReference type="GeneID" id="8366139"/>
<dbReference type="PANTHER" id="PTHR47959">
    <property type="entry name" value="ATP-DEPENDENT RNA HELICASE RHLE-RELATED"/>
    <property type="match status" value="1"/>
</dbReference>
<evidence type="ECO:0000256" key="2">
    <source>
        <dbReference type="ARBA" id="ARBA00022801"/>
    </source>
</evidence>
<dbReference type="GO" id="GO:0003724">
    <property type="term" value="F:RNA helicase activity"/>
    <property type="evidence" value="ECO:0007669"/>
    <property type="project" value="TreeGrafter"/>
</dbReference>
<dbReference type="GO" id="GO:0003676">
    <property type="term" value="F:nucleic acid binding"/>
    <property type="evidence" value="ECO:0007669"/>
    <property type="project" value="InterPro"/>
</dbReference>
<sequence>MIRYYNSILKKLGEIKGFKPKRRPLIERVLKDIESSEKPFFIVKAPTGYGKTTISYTLALYSLYNAERFDKVIHILPMRSIVEDLSMSAKELFDFSRAKMMGVSEEVFHLFPLNFTTIDTFIWDVLKLNTKKFSRIKDGKEFGYDFFTQASILNSMLIFDEAHFILEDDKLKSVFLCVLKFLLENDVPILILTATLSKGYEELFKRYAIPKKYDFKIYELSDENGKSSKSHIFVEDKEFLEREMKKDFKISVFNENSVNNYLKYVEERKRNIVVVNSPKKCVKIYDIALQDSGFDNILLIHGKMTYNHRKKIVEKIRDLKNEKEFLIISTQVIEAGVDISSDIMVTEIAPPNSLIQRFGRVARYNEREGKIIVLKSDGKPYNKEKIEKTWRYLESNVDIHPRFSKTYQEWIDEVHGKRLANAEAKIGKHKKITNILIEKLREFRTRSFEIYEIITKYISEGHAFLRDFLIPVEVENDVVLITPKELFKLCKLEKVDVIEIKKIGNNIVEEKLEVKDEDEAYKVAIAITCGKPIEVKLLNGYDKERGLVL</sequence>
<dbReference type="SMART" id="SM00487">
    <property type="entry name" value="DEXDc"/>
    <property type="match status" value="1"/>
</dbReference>
<keyword evidence="2" id="KW-0378">Hydrolase</keyword>
<evidence type="ECO:0000313" key="8">
    <source>
        <dbReference type="EMBL" id="ACV25237.1"/>
    </source>
</evidence>
<accession>C7P9K5</accession>
<dbReference type="Gene3D" id="3.40.50.300">
    <property type="entry name" value="P-loop containing nucleotide triphosphate hydrolases"/>
    <property type="match status" value="2"/>
</dbReference>
<dbReference type="InterPro" id="IPR001650">
    <property type="entry name" value="Helicase_C-like"/>
</dbReference>
<protein>
    <submittedName>
        <fullName evidence="8">CRISPR-associated helicase Cas3</fullName>
    </submittedName>
</protein>
<dbReference type="InterPro" id="IPR011545">
    <property type="entry name" value="DEAD/DEAH_box_helicase_dom"/>
</dbReference>
<dbReference type="InterPro" id="IPR050079">
    <property type="entry name" value="DEAD_box_RNA_helicase"/>
</dbReference>
<dbReference type="Proteomes" id="UP000001495">
    <property type="component" value="Chromosome"/>
</dbReference>
<feature type="domain" description="Helicase ATP-binding" evidence="6">
    <location>
        <begin position="32"/>
        <end position="214"/>
    </location>
</feature>
<keyword evidence="4" id="KW-0067">ATP-binding</keyword>
<keyword evidence="1" id="KW-0547">Nucleotide-binding</keyword>
<dbReference type="GO" id="GO:0005524">
    <property type="term" value="F:ATP binding"/>
    <property type="evidence" value="ECO:0007669"/>
    <property type="project" value="UniProtKB-KW"/>
</dbReference>